<dbReference type="PROSITE" id="PS50850">
    <property type="entry name" value="MFS"/>
    <property type="match status" value="1"/>
</dbReference>
<evidence type="ECO:0000256" key="1">
    <source>
        <dbReference type="ARBA" id="ARBA00004141"/>
    </source>
</evidence>
<feature type="transmembrane region" description="Helical" evidence="9">
    <location>
        <begin position="688"/>
        <end position="708"/>
    </location>
</feature>
<dbReference type="SUPFAM" id="SSF103473">
    <property type="entry name" value="MFS general substrate transporter"/>
    <property type="match status" value="1"/>
</dbReference>
<accession>A0A9Q0M006</accession>
<dbReference type="GO" id="GO:0022857">
    <property type="term" value="F:transmembrane transporter activity"/>
    <property type="evidence" value="ECO:0007669"/>
    <property type="project" value="InterPro"/>
</dbReference>
<evidence type="ECO:0000256" key="6">
    <source>
        <dbReference type="ARBA" id="ARBA00022989"/>
    </source>
</evidence>
<evidence type="ECO:0000256" key="5">
    <source>
        <dbReference type="ARBA" id="ARBA00022692"/>
    </source>
</evidence>
<dbReference type="InterPro" id="IPR020846">
    <property type="entry name" value="MFS_dom"/>
</dbReference>
<protein>
    <recommendedName>
        <fullName evidence="10">Major facilitator superfamily (MFS) profile domain-containing protein</fullName>
    </recommendedName>
</protein>
<comment type="subcellular location">
    <subcellularLocation>
        <location evidence="1">Membrane</location>
        <topology evidence="1">Multi-pass membrane protein</topology>
    </subcellularLocation>
</comment>
<feature type="transmembrane region" description="Helical" evidence="9">
    <location>
        <begin position="565"/>
        <end position="588"/>
    </location>
</feature>
<feature type="transmembrane region" description="Helical" evidence="9">
    <location>
        <begin position="973"/>
        <end position="992"/>
    </location>
</feature>
<keyword evidence="7 9" id="KW-0472">Membrane</keyword>
<dbReference type="Pfam" id="PF09751">
    <property type="entry name" value="Es2"/>
    <property type="match status" value="1"/>
</dbReference>
<comment type="caution">
    <text evidence="11">The sequence shown here is derived from an EMBL/GenBank/DDBJ whole genome shotgun (WGS) entry which is preliminary data.</text>
</comment>
<reference evidence="11" key="1">
    <citation type="submission" date="2022-12" db="EMBL/GenBank/DDBJ databases">
        <title>Genome assemblies of Blomia tropicalis.</title>
        <authorList>
            <person name="Cui Y."/>
        </authorList>
    </citation>
    <scope>NUCLEOTIDE SEQUENCE</scope>
    <source>
        <tissue evidence="11">Adult mites</tissue>
    </source>
</reference>
<feature type="transmembrane region" description="Helical" evidence="9">
    <location>
        <begin position="659"/>
        <end position="682"/>
    </location>
</feature>
<dbReference type="InterPro" id="IPR019148">
    <property type="entry name" value="Nuclear_protein_DGCR14_ESS-2"/>
</dbReference>
<keyword evidence="3" id="KW-0813">Transport</keyword>
<evidence type="ECO:0000256" key="8">
    <source>
        <dbReference type="SAM" id="MobiDB-lite"/>
    </source>
</evidence>
<keyword evidence="5 9" id="KW-0812">Transmembrane</keyword>
<comment type="similarity">
    <text evidence="2">Belongs to the major facilitator superfamily. Organophosphate:Pi antiporter (OPA) (TC 2.A.1.4) family.</text>
</comment>
<dbReference type="InterPro" id="IPR011701">
    <property type="entry name" value="MFS"/>
</dbReference>
<evidence type="ECO:0000313" key="12">
    <source>
        <dbReference type="Proteomes" id="UP001142055"/>
    </source>
</evidence>
<evidence type="ECO:0000256" key="3">
    <source>
        <dbReference type="ARBA" id="ARBA00022448"/>
    </source>
</evidence>
<feature type="compositionally biased region" description="Polar residues" evidence="8">
    <location>
        <begin position="444"/>
        <end position="462"/>
    </location>
</feature>
<feature type="compositionally biased region" description="Low complexity" evidence="8">
    <location>
        <begin position="738"/>
        <end position="749"/>
    </location>
</feature>
<feature type="transmembrane region" description="Helical" evidence="9">
    <location>
        <begin position="852"/>
        <end position="869"/>
    </location>
</feature>
<keyword evidence="6 9" id="KW-1133">Transmembrane helix</keyword>
<evidence type="ECO:0000256" key="7">
    <source>
        <dbReference type="ARBA" id="ARBA00023136"/>
    </source>
</evidence>
<evidence type="ECO:0000259" key="10">
    <source>
        <dbReference type="PROSITE" id="PS50850"/>
    </source>
</evidence>
<dbReference type="FunFam" id="1.20.1250.20:FF:000028">
    <property type="entry name" value="Sugar phosphate exchanger 3 isoform 1"/>
    <property type="match status" value="1"/>
</dbReference>
<gene>
    <name evidence="11" type="ORF">RDWZM_007563</name>
</gene>
<dbReference type="EMBL" id="JAPWDV010000003">
    <property type="protein sequence ID" value="KAJ6216406.1"/>
    <property type="molecule type" value="Genomic_DNA"/>
</dbReference>
<feature type="transmembrane region" description="Helical" evidence="9">
    <location>
        <begin position="811"/>
        <end position="832"/>
    </location>
</feature>
<dbReference type="AlphaFoldDB" id="A0A9Q0M006"/>
<name>A0A9Q0M006_BLOTA</name>
<sequence length="1009" mass="112138">MDESKNTNEQVTILSTKVQAEVEKMKLQLMKAEFKPTKSLMKRKVLEEEEYENHIESIIERDFYPDVTKLRLELEYQEALDNNDYQKLQQLGKEKFNFNNRPNVCDTPLTFDTPFPLRKTDDIPNVNQEEQNESIETKETSNIDNLSLNAFLNKYTSEDNASFEQLQEEAKRKHIEKIAFLCKGSKTHNEKVEQSLTVPSIESQVLTKAIQYKPKSESGDRLVSWKYTDKNTVMFDPEGVPLTSEESLKLKSNQVTILHENTRLKPKPFVVPNQPAKVPNILKQGRIGVDGKEQSGNVTPSVNGFKFVPSTPSLGPENLPQSPLMTWGEIECTPMSIRGDATPLIHPNMTPSSQFKIPDVSQREKIGQELANKLLSNKRKENSNNVLNRKIGVGGSMNKSSMERLDSMSPAARMLATKKLGLGHMDRSLQASYSPMMSSSFRSQTPTPRQMVTPSPILSKSTPGAVRNISNSSSSTSREMEFGFRVPIGISLCLPASLRTLTTYRSLVLLLTFLSYTSYHLSRRPFSIVKNVLNRNCTQLDPHRYDNSTTWCDWAPFDEENANTMLATLDSCFLITYAIGMFISGFIADRCNLRYFLSMGMLLSGLFTYALGLAYYYNIHSLYFFVIFQILSGFFQTSGWPAVVACVSHWFSKSSRGLIFGLWNSHTNVGNILGAVIAGAFVEQNWGLSFIVPGVIMGLVGFLMFLFLTPYPEEVGISSDDIHKKSDDGRTGYAAVATDSQSTSDSMTSNRDDSTNTQFRRKMRYMVDDSVQNNSNEEESPLLRSIDNPINTSISNKNAISFLSALKIPGVIEFSICLFFAKFVSYTFLYWLPRIIKDTTNSSSANSAYLSVPFDLGGMIGGVFAGYVVDRTGASAITCIIMLLLAIPSLYLYLLYGAMSNISNIVLQVIAGTFVNGPYALITTAVSAELGTKVKSSQALATVTAIIDGTGSLGAAIGPFIAGLVSGSGWTNVFIMVMISDALALISLLRISKQEYIRIRNRKVATVAV</sequence>
<feature type="transmembrane region" description="Helical" evidence="9">
    <location>
        <begin position="595"/>
        <end position="617"/>
    </location>
</feature>
<feature type="region of interest" description="Disordered" evidence="8">
    <location>
        <begin position="435"/>
        <end position="473"/>
    </location>
</feature>
<feature type="transmembrane region" description="Helical" evidence="9">
    <location>
        <begin position="939"/>
        <end position="961"/>
    </location>
</feature>
<feature type="region of interest" description="Disordered" evidence="8">
    <location>
        <begin position="735"/>
        <end position="755"/>
    </location>
</feature>
<dbReference type="PANTHER" id="PTHR43184:SF12">
    <property type="entry name" value="SUGAR PHOSPHATE EXCHANGER 3"/>
    <property type="match status" value="1"/>
</dbReference>
<feature type="transmembrane region" description="Helical" evidence="9">
    <location>
        <begin position="905"/>
        <end position="927"/>
    </location>
</feature>
<evidence type="ECO:0000256" key="2">
    <source>
        <dbReference type="ARBA" id="ARBA00009598"/>
    </source>
</evidence>
<evidence type="ECO:0000256" key="4">
    <source>
        <dbReference type="ARBA" id="ARBA00022597"/>
    </source>
</evidence>
<keyword evidence="12" id="KW-1185">Reference proteome</keyword>
<dbReference type="InterPro" id="IPR036259">
    <property type="entry name" value="MFS_trans_sf"/>
</dbReference>
<dbReference type="GO" id="GO:0016020">
    <property type="term" value="C:membrane"/>
    <property type="evidence" value="ECO:0007669"/>
    <property type="project" value="UniProtKB-SubCell"/>
</dbReference>
<dbReference type="Proteomes" id="UP001142055">
    <property type="component" value="Chromosome 3"/>
</dbReference>
<proteinExistence type="inferred from homology"/>
<organism evidence="11 12">
    <name type="scientific">Blomia tropicalis</name>
    <name type="common">Mite</name>
    <dbReference type="NCBI Taxonomy" id="40697"/>
    <lineage>
        <taxon>Eukaryota</taxon>
        <taxon>Metazoa</taxon>
        <taxon>Ecdysozoa</taxon>
        <taxon>Arthropoda</taxon>
        <taxon>Chelicerata</taxon>
        <taxon>Arachnida</taxon>
        <taxon>Acari</taxon>
        <taxon>Acariformes</taxon>
        <taxon>Sarcoptiformes</taxon>
        <taxon>Astigmata</taxon>
        <taxon>Glycyphagoidea</taxon>
        <taxon>Echimyopodidae</taxon>
        <taxon>Blomia</taxon>
    </lineage>
</organism>
<evidence type="ECO:0000313" key="11">
    <source>
        <dbReference type="EMBL" id="KAJ6216406.1"/>
    </source>
</evidence>
<feature type="transmembrane region" description="Helical" evidence="9">
    <location>
        <begin position="876"/>
        <end position="899"/>
    </location>
</feature>
<dbReference type="PANTHER" id="PTHR43184">
    <property type="entry name" value="MAJOR FACILITATOR SUPERFAMILY TRANSPORTER 16, ISOFORM B"/>
    <property type="match status" value="1"/>
</dbReference>
<feature type="transmembrane region" description="Helical" evidence="9">
    <location>
        <begin position="623"/>
        <end position="647"/>
    </location>
</feature>
<dbReference type="Pfam" id="PF07690">
    <property type="entry name" value="MFS_1"/>
    <property type="match status" value="1"/>
</dbReference>
<dbReference type="Gene3D" id="1.20.1250.20">
    <property type="entry name" value="MFS general substrate transporter like domains"/>
    <property type="match status" value="2"/>
</dbReference>
<feature type="domain" description="Major facilitator superfamily (MFS) profile" evidence="10">
    <location>
        <begin position="501"/>
        <end position="996"/>
    </location>
</feature>
<keyword evidence="4" id="KW-0762">Sugar transport</keyword>
<evidence type="ECO:0000256" key="9">
    <source>
        <dbReference type="SAM" id="Phobius"/>
    </source>
</evidence>